<accession>A0A6J7IXA7</accession>
<gene>
    <name evidence="2" type="ORF">UFOPK3268_01383</name>
    <name evidence="3" type="ORF">UFOPK3752_00698</name>
    <name evidence="4" type="ORF">UFOPK4150_00828</name>
</gene>
<organism evidence="3">
    <name type="scientific">freshwater metagenome</name>
    <dbReference type="NCBI Taxonomy" id="449393"/>
    <lineage>
        <taxon>unclassified sequences</taxon>
        <taxon>metagenomes</taxon>
        <taxon>ecological metagenomes</taxon>
    </lineage>
</organism>
<keyword evidence="1" id="KW-0472">Membrane</keyword>
<protein>
    <submittedName>
        <fullName evidence="3">Unannotated protein</fullName>
    </submittedName>
</protein>
<reference evidence="3" key="1">
    <citation type="submission" date="2020-05" db="EMBL/GenBank/DDBJ databases">
        <authorList>
            <person name="Chiriac C."/>
            <person name="Salcher M."/>
            <person name="Ghai R."/>
            <person name="Kavagutti S V."/>
        </authorList>
    </citation>
    <scope>NUCLEOTIDE SEQUENCE</scope>
</reference>
<dbReference type="EMBL" id="CAFBND010000020">
    <property type="protein sequence ID" value="CAB4935380.1"/>
    <property type="molecule type" value="Genomic_DNA"/>
</dbReference>
<evidence type="ECO:0000256" key="1">
    <source>
        <dbReference type="SAM" id="Phobius"/>
    </source>
</evidence>
<keyword evidence="1" id="KW-1133">Transmembrane helix</keyword>
<name>A0A6J7IXA7_9ZZZZ</name>
<feature type="transmembrane region" description="Helical" evidence="1">
    <location>
        <begin position="12"/>
        <end position="35"/>
    </location>
</feature>
<feature type="transmembrane region" description="Helical" evidence="1">
    <location>
        <begin position="109"/>
        <end position="129"/>
    </location>
</feature>
<dbReference type="EMBL" id="CAFBIZ010000200">
    <property type="protein sequence ID" value="CAB4851855.1"/>
    <property type="molecule type" value="Genomic_DNA"/>
</dbReference>
<keyword evidence="1" id="KW-0812">Transmembrane</keyword>
<feature type="transmembrane region" description="Helical" evidence="1">
    <location>
        <begin position="85"/>
        <end position="103"/>
    </location>
</feature>
<feature type="transmembrane region" description="Helical" evidence="1">
    <location>
        <begin position="41"/>
        <end position="64"/>
    </location>
</feature>
<sequence>MLEDLPVGALTHILRPTVLSAIVVGVIGAGVSFWLSAPVASVGIAIGIAAAILNVRVLGTGVLGARTEEVPDDKVIRRLIRSNSLVRLAVITAVVIGLVVWIPPLGIGVMVGLVIFQIAFVINAGRAIMATRAL</sequence>
<dbReference type="AlphaFoldDB" id="A0A6J7IXA7"/>
<proteinExistence type="predicted"/>
<evidence type="ECO:0000313" key="2">
    <source>
        <dbReference type="EMBL" id="CAB4851855.1"/>
    </source>
</evidence>
<evidence type="ECO:0000313" key="4">
    <source>
        <dbReference type="EMBL" id="CAB5029625.1"/>
    </source>
</evidence>
<dbReference type="EMBL" id="CAFBPU010000013">
    <property type="protein sequence ID" value="CAB5029625.1"/>
    <property type="molecule type" value="Genomic_DNA"/>
</dbReference>
<evidence type="ECO:0000313" key="3">
    <source>
        <dbReference type="EMBL" id="CAB4935380.1"/>
    </source>
</evidence>